<organism evidence="1">
    <name type="scientific">Capitella teleta</name>
    <name type="common">Polychaete worm</name>
    <dbReference type="NCBI Taxonomy" id="283909"/>
    <lineage>
        <taxon>Eukaryota</taxon>
        <taxon>Metazoa</taxon>
        <taxon>Spiralia</taxon>
        <taxon>Lophotrochozoa</taxon>
        <taxon>Annelida</taxon>
        <taxon>Polychaeta</taxon>
        <taxon>Sedentaria</taxon>
        <taxon>Scolecida</taxon>
        <taxon>Capitellidae</taxon>
        <taxon>Capitella</taxon>
    </lineage>
</organism>
<name>R7U771_CAPTE</name>
<evidence type="ECO:0000313" key="2">
    <source>
        <dbReference type="EnsemblMetazoa" id="CapteP205949"/>
    </source>
</evidence>
<accession>R7U771</accession>
<reference evidence="2" key="3">
    <citation type="submission" date="2015-06" db="UniProtKB">
        <authorList>
            <consortium name="EnsemblMetazoa"/>
        </authorList>
    </citation>
    <scope>IDENTIFICATION</scope>
</reference>
<gene>
    <name evidence="1" type="ORF">CAPTEDRAFT_205949</name>
</gene>
<dbReference type="EMBL" id="KB307360">
    <property type="protein sequence ID" value="ELT98985.1"/>
    <property type="molecule type" value="Genomic_DNA"/>
</dbReference>
<sequence length="170" mass="20171">MCFKGHRRNRATEQFIDPYSQSYERIRIGNAITLINKRHLSTRVAMRQPSWQAFNKLPLPVEDFAMNIFYLFETVSSWSYVTAKILYLSTFGNRKQQYYYLRLVQMDCTLFSPKLSDIFHYPTFQDPQKQATTYVFKIFFETLSLSNIQCSVVYGIKGNFNVIKRLQFCC</sequence>
<reference evidence="3" key="1">
    <citation type="submission" date="2012-12" db="EMBL/GenBank/DDBJ databases">
        <authorList>
            <person name="Hellsten U."/>
            <person name="Grimwood J."/>
            <person name="Chapman J.A."/>
            <person name="Shapiro H."/>
            <person name="Aerts A."/>
            <person name="Otillar R.P."/>
            <person name="Terry A.Y."/>
            <person name="Boore J.L."/>
            <person name="Simakov O."/>
            <person name="Marletaz F."/>
            <person name="Cho S.-J."/>
            <person name="Edsinger-Gonzales E."/>
            <person name="Havlak P."/>
            <person name="Kuo D.-H."/>
            <person name="Larsson T."/>
            <person name="Lv J."/>
            <person name="Arendt D."/>
            <person name="Savage R."/>
            <person name="Osoegawa K."/>
            <person name="de Jong P."/>
            <person name="Lindberg D.R."/>
            <person name="Seaver E.C."/>
            <person name="Weisblat D.A."/>
            <person name="Putnam N.H."/>
            <person name="Grigoriev I.V."/>
            <person name="Rokhsar D.S."/>
        </authorList>
    </citation>
    <scope>NUCLEOTIDE SEQUENCE</scope>
    <source>
        <strain evidence="3">I ESC-2004</strain>
    </source>
</reference>
<dbReference type="EnsemblMetazoa" id="CapteT205949">
    <property type="protein sequence ID" value="CapteP205949"/>
    <property type="gene ID" value="CapteG205949"/>
</dbReference>
<dbReference type="EMBL" id="AMQN01010239">
    <property type="status" value="NOT_ANNOTATED_CDS"/>
    <property type="molecule type" value="Genomic_DNA"/>
</dbReference>
<dbReference type="Proteomes" id="UP000014760">
    <property type="component" value="Unassembled WGS sequence"/>
</dbReference>
<evidence type="ECO:0000313" key="1">
    <source>
        <dbReference type="EMBL" id="ELT98985.1"/>
    </source>
</evidence>
<keyword evidence="3" id="KW-1185">Reference proteome</keyword>
<dbReference type="HOGENOM" id="CLU_1572092_0_0_1"/>
<evidence type="ECO:0000313" key="3">
    <source>
        <dbReference type="Proteomes" id="UP000014760"/>
    </source>
</evidence>
<proteinExistence type="predicted"/>
<dbReference type="AlphaFoldDB" id="R7U771"/>
<reference evidence="1 3" key="2">
    <citation type="journal article" date="2013" name="Nature">
        <title>Insights into bilaterian evolution from three spiralian genomes.</title>
        <authorList>
            <person name="Simakov O."/>
            <person name="Marletaz F."/>
            <person name="Cho S.J."/>
            <person name="Edsinger-Gonzales E."/>
            <person name="Havlak P."/>
            <person name="Hellsten U."/>
            <person name="Kuo D.H."/>
            <person name="Larsson T."/>
            <person name="Lv J."/>
            <person name="Arendt D."/>
            <person name="Savage R."/>
            <person name="Osoegawa K."/>
            <person name="de Jong P."/>
            <person name="Grimwood J."/>
            <person name="Chapman J.A."/>
            <person name="Shapiro H."/>
            <person name="Aerts A."/>
            <person name="Otillar R.P."/>
            <person name="Terry A.Y."/>
            <person name="Boore J.L."/>
            <person name="Grigoriev I.V."/>
            <person name="Lindberg D.R."/>
            <person name="Seaver E.C."/>
            <person name="Weisblat D.A."/>
            <person name="Putnam N.H."/>
            <person name="Rokhsar D.S."/>
        </authorList>
    </citation>
    <scope>NUCLEOTIDE SEQUENCE</scope>
    <source>
        <strain evidence="1 3">I ESC-2004</strain>
    </source>
</reference>
<protein>
    <submittedName>
        <fullName evidence="1 2">Uncharacterized protein</fullName>
    </submittedName>
</protein>